<dbReference type="EMBL" id="CP002116">
    <property type="protein sequence ID" value="ADK82728.1"/>
    <property type="molecule type" value="Genomic_DNA"/>
</dbReference>
<dbReference type="GO" id="GO:0005997">
    <property type="term" value="P:xylulose metabolic process"/>
    <property type="evidence" value="ECO:0007669"/>
    <property type="project" value="TreeGrafter"/>
</dbReference>
<dbReference type="eggNOG" id="COG1070">
    <property type="taxonomic scope" value="Bacteria"/>
</dbReference>
<evidence type="ECO:0000313" key="5">
    <source>
        <dbReference type="EMBL" id="ADK82728.1"/>
    </source>
</evidence>
<comment type="similarity">
    <text evidence="1">Belongs to the FGGY kinase family.</text>
</comment>
<evidence type="ECO:0000256" key="1">
    <source>
        <dbReference type="ARBA" id="ARBA00009156"/>
    </source>
</evidence>
<dbReference type="InterPro" id="IPR043129">
    <property type="entry name" value="ATPase_NBD"/>
</dbReference>
<organism evidence="5 6">
    <name type="scientific">Sediminispirochaeta smaragdinae (strain DSM 11293 / JCM 15392 / SEBR 4228)</name>
    <name type="common">Spirochaeta smaragdinae</name>
    <dbReference type="NCBI Taxonomy" id="573413"/>
    <lineage>
        <taxon>Bacteria</taxon>
        <taxon>Pseudomonadati</taxon>
        <taxon>Spirochaetota</taxon>
        <taxon>Spirochaetia</taxon>
        <taxon>Spirochaetales</taxon>
        <taxon>Spirochaetaceae</taxon>
        <taxon>Sediminispirochaeta</taxon>
    </lineage>
</organism>
<dbReference type="PANTHER" id="PTHR10196">
    <property type="entry name" value="SUGAR KINASE"/>
    <property type="match status" value="1"/>
</dbReference>
<dbReference type="GO" id="GO:0004856">
    <property type="term" value="F:D-xylulokinase activity"/>
    <property type="evidence" value="ECO:0007669"/>
    <property type="project" value="UniProtKB-EC"/>
</dbReference>
<dbReference type="Proteomes" id="UP000002318">
    <property type="component" value="Chromosome"/>
</dbReference>
<evidence type="ECO:0000313" key="6">
    <source>
        <dbReference type="Proteomes" id="UP000002318"/>
    </source>
</evidence>
<dbReference type="PANTHER" id="PTHR10196:SF57">
    <property type="entry name" value="XYLULOSE KINASE"/>
    <property type="match status" value="1"/>
</dbReference>
<dbReference type="SUPFAM" id="SSF53067">
    <property type="entry name" value="Actin-like ATPase domain"/>
    <property type="match status" value="2"/>
</dbReference>
<dbReference type="RefSeq" id="WP_013256187.1">
    <property type="nucleotide sequence ID" value="NC_014364.1"/>
</dbReference>
<evidence type="ECO:0000259" key="4">
    <source>
        <dbReference type="Pfam" id="PF00370"/>
    </source>
</evidence>
<sequence length="549" mass="57869">MSTVSLGIDCSTQSMTGVAVDAESGSVVWKKSLSYQSDSRLGGFGLEHDTFVVPPRVEGEADQPPKLFLAALDALLSDMKEEGIVRPDSVAAINVSGQQHGHVYLKSGAQKSFSTLREKGIGAEAGDLVHRLADIFSYKAAPIWKTSDTAAQSEAIRTGVGGKQRMIELSGSDSPLRFSGAVMRRVAQRYPDVWEKTETVLLISSFIPAVLVGNSRVGTDFGNGCGTSLLDYQRRSWSPELIDAASASLPGGSEAFRAKLTDVVAPDAVVGSVAAYFVERYGLSPDCIVAAGSGDNPQTKVLVDGDLLSLGTSFVFMVAASTSGDGRVAMDQAGYANAMYDGLGRPFLFGCRTNGALVWDRVRMMHGLKKDEYAPADDLLPSIPVGKYLLIWQPDAESFPAGGAIVDPVRNTGQAASLEADYAGIIDTTLTIIEHYSRSFSRDTDEPLYVTGGPAGAAGVVSRIAAVWNRPVVTIGRLGAGLGAAVAGVSALSSLRRGLPSADELAAAVLPRGEVVRPEAEMVRALHGESGFARRVIGRYESVLQGFSA</sequence>
<dbReference type="HOGENOM" id="CLU_016149_1_0_12"/>
<keyword evidence="2 5" id="KW-0808">Transferase</keyword>
<gene>
    <name evidence="5" type="ordered locus">Spirs_3642</name>
</gene>
<dbReference type="Gene3D" id="3.30.420.40">
    <property type="match status" value="2"/>
</dbReference>
<keyword evidence="6" id="KW-1185">Reference proteome</keyword>
<dbReference type="STRING" id="573413.Spirs_3642"/>
<dbReference type="KEGG" id="ssm:Spirs_3642"/>
<accession>E1R7M3</accession>
<dbReference type="GO" id="GO:0005829">
    <property type="term" value="C:cytosol"/>
    <property type="evidence" value="ECO:0007669"/>
    <property type="project" value="TreeGrafter"/>
</dbReference>
<keyword evidence="3" id="KW-0418">Kinase</keyword>
<dbReference type="EC" id="2.7.1.17" evidence="5"/>
<dbReference type="AlphaFoldDB" id="E1R7M3"/>
<evidence type="ECO:0000256" key="3">
    <source>
        <dbReference type="ARBA" id="ARBA00022777"/>
    </source>
</evidence>
<reference evidence="5 6" key="1">
    <citation type="journal article" date="2010" name="Stand. Genomic Sci.">
        <title>Complete genome sequence of Spirochaeta smaragdinae type strain (SEBR 4228).</title>
        <authorList>
            <person name="Mavromatis K."/>
            <person name="Yasawong M."/>
            <person name="Chertkov O."/>
            <person name="Lapidus A."/>
            <person name="Lucas S."/>
            <person name="Nolan M."/>
            <person name="Del Rio T.G."/>
            <person name="Tice H."/>
            <person name="Cheng J.F."/>
            <person name="Pitluck S."/>
            <person name="Liolios K."/>
            <person name="Ivanova N."/>
            <person name="Tapia R."/>
            <person name="Han C."/>
            <person name="Bruce D."/>
            <person name="Goodwin L."/>
            <person name="Pati A."/>
            <person name="Chen A."/>
            <person name="Palaniappan K."/>
            <person name="Land M."/>
            <person name="Hauser L."/>
            <person name="Chang Y.J."/>
            <person name="Jeffries C.D."/>
            <person name="Detter J.C."/>
            <person name="Rohde M."/>
            <person name="Brambilla E."/>
            <person name="Spring S."/>
            <person name="Goker M."/>
            <person name="Sikorski J."/>
            <person name="Woyke T."/>
            <person name="Bristow J."/>
            <person name="Eisen J.A."/>
            <person name="Markowitz V."/>
            <person name="Hugenholtz P."/>
            <person name="Klenk H.P."/>
            <person name="Kyrpides N.C."/>
        </authorList>
    </citation>
    <scope>NUCLEOTIDE SEQUENCE [LARGE SCALE GENOMIC DNA]</scope>
    <source>
        <strain evidence="6">DSM 11293 / JCM 15392 / SEBR 4228</strain>
    </source>
</reference>
<dbReference type="OrthoDB" id="369111at2"/>
<dbReference type="Pfam" id="PF00370">
    <property type="entry name" value="FGGY_N"/>
    <property type="match status" value="1"/>
</dbReference>
<proteinExistence type="inferred from homology"/>
<evidence type="ECO:0000256" key="2">
    <source>
        <dbReference type="ARBA" id="ARBA00022679"/>
    </source>
</evidence>
<feature type="domain" description="Carbohydrate kinase FGGY N-terminal" evidence="4">
    <location>
        <begin position="141"/>
        <end position="298"/>
    </location>
</feature>
<protein>
    <submittedName>
        <fullName evidence="5">Xylulokinase</fullName>
        <ecNumber evidence="5">2.7.1.17</ecNumber>
    </submittedName>
</protein>
<dbReference type="InterPro" id="IPR018484">
    <property type="entry name" value="FGGY_N"/>
</dbReference>
<name>E1R7M3_SEDSS</name>